<gene>
    <name evidence="5" type="ORF">AS033_05440</name>
</gene>
<evidence type="ECO:0000313" key="5">
    <source>
        <dbReference type="EMBL" id="KSU50823.1"/>
    </source>
</evidence>
<comment type="similarity">
    <text evidence="3">Belongs to the acetyltransferase family. RimJ subfamily.</text>
</comment>
<dbReference type="SUPFAM" id="SSF55729">
    <property type="entry name" value="Acyl-CoA N-acyltransferases (Nat)"/>
    <property type="match status" value="1"/>
</dbReference>
<proteinExistence type="inferred from homology"/>
<dbReference type="Gene3D" id="3.40.630.30">
    <property type="match status" value="1"/>
</dbReference>
<evidence type="ECO:0000256" key="3">
    <source>
        <dbReference type="ARBA" id="ARBA00038502"/>
    </source>
</evidence>
<sequence>MFPVYIRPYILEDAAAILDVNLRNRDHFEYWMPIKPSPEQYTIEGQRERIHRHLELMRQDAYYAYGVFLSETDQLIGDVSAMFVQRGPAETCMIGYQLDAAFSGRGYMAQAVGLFVDHLFDVHQFHRIRAEVMPENIGSIRVLEKVGFRKEGIAKQNLFINDAWEDFVLFALLKEDRKESRHANL</sequence>
<evidence type="ECO:0000256" key="2">
    <source>
        <dbReference type="ARBA" id="ARBA00023315"/>
    </source>
</evidence>
<dbReference type="InterPro" id="IPR051531">
    <property type="entry name" value="N-acetyltransferase"/>
</dbReference>
<evidence type="ECO:0000259" key="4">
    <source>
        <dbReference type="PROSITE" id="PS51186"/>
    </source>
</evidence>
<reference evidence="5 6" key="1">
    <citation type="journal article" date="2015" name="Int. J. Syst. Evol. Microbiol.">
        <title>Exiguobacterium enclense sp. nov., isolated from sediment.</title>
        <authorList>
            <person name="Dastager S.G."/>
            <person name="Mawlankar R."/>
            <person name="Sonalkar V.V."/>
            <person name="Thorat M.N."/>
            <person name="Mual P."/>
            <person name="Verma A."/>
            <person name="Krishnamurthi S."/>
            <person name="Tang S.K."/>
            <person name="Li W.J."/>
        </authorList>
    </citation>
    <scope>NUCLEOTIDE SEQUENCE [LARGE SCALE GENOMIC DNA]</scope>
    <source>
        <strain evidence="5 6">NIO-1109</strain>
    </source>
</reference>
<dbReference type="PANTHER" id="PTHR43792:SF8">
    <property type="entry name" value="[RIBOSOMAL PROTEIN US5]-ALANINE N-ACETYLTRANSFERASE"/>
    <property type="match status" value="1"/>
</dbReference>
<dbReference type="EMBL" id="LNQL01000001">
    <property type="protein sequence ID" value="KSU50823.1"/>
    <property type="molecule type" value="Genomic_DNA"/>
</dbReference>
<feature type="domain" description="N-acetyltransferase" evidence="4">
    <location>
        <begin position="4"/>
        <end position="175"/>
    </location>
</feature>
<dbReference type="Proteomes" id="UP000053797">
    <property type="component" value="Unassembled WGS sequence"/>
</dbReference>
<dbReference type="OrthoDB" id="9795206at2"/>
<dbReference type="PANTHER" id="PTHR43792">
    <property type="entry name" value="GNAT FAMILY, PUTATIVE (AFU_ORTHOLOGUE AFUA_3G00765)-RELATED-RELATED"/>
    <property type="match status" value="1"/>
</dbReference>
<dbReference type="PROSITE" id="PS51186">
    <property type="entry name" value="GNAT"/>
    <property type="match status" value="1"/>
</dbReference>
<dbReference type="GO" id="GO:0008999">
    <property type="term" value="F:protein-N-terminal-alanine acetyltransferase activity"/>
    <property type="evidence" value="ECO:0007669"/>
    <property type="project" value="TreeGrafter"/>
</dbReference>
<evidence type="ECO:0000256" key="1">
    <source>
        <dbReference type="ARBA" id="ARBA00022679"/>
    </source>
</evidence>
<keyword evidence="1 5" id="KW-0808">Transferase</keyword>
<evidence type="ECO:0000313" key="6">
    <source>
        <dbReference type="Proteomes" id="UP000053797"/>
    </source>
</evidence>
<accession>A0A0V8GKJ0</accession>
<name>A0A0V8GKJ0_9BACL</name>
<dbReference type="GO" id="GO:0005737">
    <property type="term" value="C:cytoplasm"/>
    <property type="evidence" value="ECO:0007669"/>
    <property type="project" value="TreeGrafter"/>
</dbReference>
<organism evidence="5 6">
    <name type="scientific">Exiguobacterium indicum</name>
    <dbReference type="NCBI Taxonomy" id="296995"/>
    <lineage>
        <taxon>Bacteria</taxon>
        <taxon>Bacillati</taxon>
        <taxon>Bacillota</taxon>
        <taxon>Bacilli</taxon>
        <taxon>Bacillales</taxon>
        <taxon>Bacillales Family XII. Incertae Sedis</taxon>
        <taxon>Exiguobacterium</taxon>
    </lineage>
</organism>
<comment type="caution">
    <text evidence="5">The sequence shown here is derived from an EMBL/GenBank/DDBJ whole genome shotgun (WGS) entry which is preliminary data.</text>
</comment>
<dbReference type="RefSeq" id="WP_050679082.1">
    <property type="nucleotide sequence ID" value="NZ_FMYN01000001.1"/>
</dbReference>
<keyword evidence="2" id="KW-0012">Acyltransferase</keyword>
<dbReference type="AlphaFoldDB" id="A0A0V8GKJ0"/>
<dbReference type="InterPro" id="IPR016181">
    <property type="entry name" value="Acyl_CoA_acyltransferase"/>
</dbReference>
<dbReference type="Pfam" id="PF13302">
    <property type="entry name" value="Acetyltransf_3"/>
    <property type="match status" value="1"/>
</dbReference>
<dbReference type="InterPro" id="IPR000182">
    <property type="entry name" value="GNAT_dom"/>
</dbReference>
<protein>
    <submittedName>
        <fullName evidence="5">GCN5 family acetyltransferase</fullName>
    </submittedName>
</protein>